<dbReference type="InParanoid" id="A0A7N2MQZ3"/>
<evidence type="ECO:0008006" key="3">
    <source>
        <dbReference type="Google" id="ProtNLM"/>
    </source>
</evidence>
<organism evidence="1 2">
    <name type="scientific">Quercus lobata</name>
    <name type="common">Valley oak</name>
    <dbReference type="NCBI Taxonomy" id="97700"/>
    <lineage>
        <taxon>Eukaryota</taxon>
        <taxon>Viridiplantae</taxon>
        <taxon>Streptophyta</taxon>
        <taxon>Embryophyta</taxon>
        <taxon>Tracheophyta</taxon>
        <taxon>Spermatophyta</taxon>
        <taxon>Magnoliopsida</taxon>
        <taxon>eudicotyledons</taxon>
        <taxon>Gunneridae</taxon>
        <taxon>Pentapetalae</taxon>
        <taxon>rosids</taxon>
        <taxon>fabids</taxon>
        <taxon>Fagales</taxon>
        <taxon>Fagaceae</taxon>
        <taxon>Quercus</taxon>
    </lineage>
</organism>
<dbReference type="PANTHER" id="PTHR33116:SF78">
    <property type="entry name" value="OS12G0587133 PROTEIN"/>
    <property type="match status" value="1"/>
</dbReference>
<proteinExistence type="predicted"/>
<reference evidence="1 2" key="1">
    <citation type="journal article" date="2016" name="G3 (Bethesda)">
        <title>First Draft Assembly and Annotation of the Genome of a California Endemic Oak Quercus lobata Nee (Fagaceae).</title>
        <authorList>
            <person name="Sork V.L."/>
            <person name="Fitz-Gibbon S.T."/>
            <person name="Puiu D."/>
            <person name="Crepeau M."/>
            <person name="Gugger P.F."/>
            <person name="Sherman R."/>
            <person name="Stevens K."/>
            <person name="Langley C.H."/>
            <person name="Pellegrini M."/>
            <person name="Salzberg S.L."/>
        </authorList>
    </citation>
    <scope>NUCLEOTIDE SEQUENCE [LARGE SCALE GENOMIC DNA]</scope>
    <source>
        <strain evidence="1 2">cv. SW786</strain>
    </source>
</reference>
<accession>A0A7N2MQZ3</accession>
<reference evidence="1" key="2">
    <citation type="submission" date="2021-01" db="UniProtKB">
        <authorList>
            <consortium name="EnsemblPlants"/>
        </authorList>
    </citation>
    <scope>IDENTIFICATION</scope>
</reference>
<evidence type="ECO:0000313" key="2">
    <source>
        <dbReference type="Proteomes" id="UP000594261"/>
    </source>
</evidence>
<dbReference type="Proteomes" id="UP000594261">
    <property type="component" value="Chromosome 10"/>
</dbReference>
<dbReference type="EMBL" id="LRBV02000010">
    <property type="status" value="NOT_ANNOTATED_CDS"/>
    <property type="molecule type" value="Genomic_DNA"/>
</dbReference>
<dbReference type="EnsemblPlants" id="QL10p034577:mrna">
    <property type="protein sequence ID" value="QL10p034577:mrna"/>
    <property type="gene ID" value="QL10p034577"/>
</dbReference>
<dbReference type="PANTHER" id="PTHR33116">
    <property type="entry name" value="REVERSE TRANSCRIPTASE ZINC-BINDING DOMAIN-CONTAINING PROTEIN-RELATED-RELATED"/>
    <property type="match status" value="1"/>
</dbReference>
<name>A0A7N2MQZ3_QUELO</name>
<evidence type="ECO:0000313" key="1">
    <source>
        <dbReference type="EnsemblPlants" id="QL10p034577:mrna"/>
    </source>
</evidence>
<dbReference type="AlphaFoldDB" id="A0A7N2MQZ3"/>
<sequence>MTLENLILTYIAADQLLGVMFSSVLHKRLPAESGICVLCASPGIVQTNVTRDGSIGFPMGGGVRRNFLNEPDQARDLPKIVQAAYHLVPYFMFNAQEVRLGGNDIIYVNSFCMSSSLYVSSPRHTLGALFNSSTNEHEEYMSGFRVSNLEGDSLMVFHLLFVDDTLIFCDTDLAQLLIICLVLLWFEAVSRFKINLGKSELVHVGQVYSIELLVDVLGCKLGSLPMRYLGLPLGAKFKEKSIWNPIMEKVEKRLVEMYLLV</sequence>
<protein>
    <recommendedName>
        <fullName evidence="3">Reverse transcriptase domain-containing protein</fullName>
    </recommendedName>
</protein>
<dbReference type="Gramene" id="QL10p034577:mrna">
    <property type="protein sequence ID" value="QL10p034577:mrna"/>
    <property type="gene ID" value="QL10p034577"/>
</dbReference>
<keyword evidence="2" id="KW-1185">Reference proteome</keyword>